<dbReference type="GeneID" id="37226917"/>
<feature type="region of interest" description="Disordered" evidence="17">
    <location>
        <begin position="361"/>
        <end position="401"/>
    </location>
</feature>
<dbReference type="PANTHER" id="PTHR12977">
    <property type="entry name" value="SUPPRESSOR OF VARIEGATION 4-20-RELATED"/>
    <property type="match status" value="1"/>
</dbReference>
<dbReference type="EC" id="2.1.1.372" evidence="14"/>
<evidence type="ECO:0000313" key="20">
    <source>
        <dbReference type="Proteomes" id="UP000249402"/>
    </source>
</evidence>
<accession>A0A395H3V4</accession>
<evidence type="ECO:0000256" key="12">
    <source>
        <dbReference type="ARBA" id="ARBA00022853"/>
    </source>
</evidence>
<dbReference type="SMART" id="SM00317">
    <property type="entry name" value="SET"/>
    <property type="match status" value="1"/>
</dbReference>
<dbReference type="InterPro" id="IPR002018">
    <property type="entry name" value="CarbesteraseB"/>
</dbReference>
<dbReference type="Gene3D" id="2.170.270.10">
    <property type="entry name" value="SET domain"/>
    <property type="match status" value="1"/>
</dbReference>
<evidence type="ECO:0000256" key="9">
    <source>
        <dbReference type="ARBA" id="ARBA00022679"/>
    </source>
</evidence>
<evidence type="ECO:0000256" key="1">
    <source>
        <dbReference type="ARBA" id="ARBA00001984"/>
    </source>
</evidence>
<evidence type="ECO:0000259" key="18">
    <source>
        <dbReference type="PROSITE" id="PS50280"/>
    </source>
</evidence>
<evidence type="ECO:0000256" key="10">
    <source>
        <dbReference type="ARBA" id="ARBA00022691"/>
    </source>
</evidence>
<dbReference type="OrthoDB" id="408631at2759"/>
<dbReference type="Proteomes" id="UP000249402">
    <property type="component" value="Unassembled WGS sequence"/>
</dbReference>
<dbReference type="InterPro" id="IPR001214">
    <property type="entry name" value="SET_dom"/>
</dbReference>
<dbReference type="PANTHER" id="PTHR12977:SF4">
    <property type="entry name" value="HISTONE-LYSINE N-METHYLTRANSFERASE KMT5B"/>
    <property type="match status" value="1"/>
</dbReference>
<sequence>MPAFKAKSSPSVDRRDRLTLAKLASYDDVATDALVDRAYFWTNTRKNRTKYNPARGIKDDEVASILLHDVIVGKDAARAEAKLLNMSGLKKYLAKLPTDREKDWFRRHLRKYIQMYLPDSPFEVTTTNRYMVTEHEAAICARKFIKQGQEIKYLSGTLVPMTREEEQDLDLKRKDFSIVMSSRRKTPSFFLGPARFANHDCNANGRLVTRGVEGMQVVAIRNIHIGEEITVSYGDDYFGIDNCECLCLTCERAVRNGWAPQLDSDEESPASTPALTDDALLSPRKRRHAPDSDSESSPTSSPRKRTKFTRQNSKLRSEVVFSDITLSIESAAEQPAGAEFSPQVLSLQHATVAETVSDHVIDNKDDMNTESTVQNTTATEPESPGSLEADDSHRSSTSTAATSVCDNAVQIKVEETTEASVQTATLAVEGHLDLSVTAPTDRERRILGTDNDALSDLSDSLELDEKLGTVVKKSRKSRNKEVVPSVEVEPPRARVPGDYTKTSRLLAQAYDRWVDCRTCTNWFVQQDSYLTRRECPRCERHSKLYGFQWPKTDKEGPMDDEERVMDHRVVHRFLYPEEEALVSRKDRGSLAYDSPLVTLDYGSFQGTYDATYNLSYFRKIPFAAPATGENRFRAPQPPLNITNGTYDTDQSFDMCPQRTVNGSEDCLYLGLYSRPWDTASTTNRPVLVVFYGGGFIEGSALFGMPPNSYPVLNVSTLNDYVVVYSNYRVNAFGFLPGQAIKDSTTSDLNPGLLDQQYALKWVQSHIHQFGGNPNNVTIWGQSAGGGSVVAQVLANGRGSNPKLFSKALASSPFWPKTYAYNAPQAEEIYTQLVNLTGCSNASDTLACLKTVDVQSIRDASLIIDDSHTYTTSSYTWAPVIDDVFLIEPLTTAIDSGAIDTELVWGMYNAHEGQNFIPSGLDSTSSSDGFNSSLASFHDWLTGFVPGLSSKDIALIESTYYPVSGSAETLTYNTTYVRAGLVFRDLVLACPAYWVASAAKERGYVGEYTIPPATHGSDTVWWDTVNSDQETDPLIYQGYAGAFGSFFQTGDPNAHKLTNASEPGVPELQDTGAEFVIATDGFENVDLTQLEKRCAFWKSVGKDIPV</sequence>
<feature type="compositionally biased region" description="Polar residues" evidence="17">
    <location>
        <begin position="369"/>
        <end position="380"/>
    </location>
</feature>
<evidence type="ECO:0000256" key="5">
    <source>
        <dbReference type="ARBA" id="ARBA00014232"/>
    </source>
</evidence>
<comment type="catalytic activity">
    <reaction evidence="16">
        <text>L-lysyl(20)-[histone H4] + 3 S-adenosyl-L-methionine = N(6),N(6),N(6)-trimethyl-L-lysyl(20)-[histone H4] + 3 S-adenosyl-L-homocysteine + 3 H(+)</text>
        <dbReference type="Rhea" id="RHEA:64456"/>
        <dbReference type="Rhea" id="RHEA-COMP:15554"/>
        <dbReference type="Rhea" id="RHEA-COMP:15998"/>
        <dbReference type="ChEBI" id="CHEBI:15378"/>
        <dbReference type="ChEBI" id="CHEBI:29969"/>
        <dbReference type="ChEBI" id="CHEBI:57856"/>
        <dbReference type="ChEBI" id="CHEBI:59789"/>
        <dbReference type="ChEBI" id="CHEBI:61961"/>
        <dbReference type="EC" id="2.1.1.372"/>
    </reaction>
</comment>
<evidence type="ECO:0000256" key="2">
    <source>
        <dbReference type="ARBA" id="ARBA00004123"/>
    </source>
</evidence>
<dbReference type="InterPro" id="IPR041938">
    <property type="entry name" value="Hist-Lys_N-MTase_N"/>
</dbReference>
<dbReference type="RefSeq" id="XP_025576620.1">
    <property type="nucleotide sequence ID" value="XM_025722052.1"/>
</dbReference>
<dbReference type="GO" id="GO:0140943">
    <property type="term" value="F:histone H4K20 trimethyltransferase activity"/>
    <property type="evidence" value="ECO:0007669"/>
    <property type="project" value="UniProtKB-EC"/>
</dbReference>
<dbReference type="CDD" id="cd10524">
    <property type="entry name" value="SET_Suv4-20-like"/>
    <property type="match status" value="1"/>
</dbReference>
<evidence type="ECO:0000256" key="14">
    <source>
        <dbReference type="ARBA" id="ARBA00024057"/>
    </source>
</evidence>
<evidence type="ECO:0000256" key="6">
    <source>
        <dbReference type="ARBA" id="ARBA00015413"/>
    </source>
</evidence>
<keyword evidence="9" id="KW-0808">Transferase</keyword>
<keyword evidence="20" id="KW-1185">Reference proteome</keyword>
<feature type="region of interest" description="Disordered" evidence="17">
    <location>
        <begin position="261"/>
        <end position="312"/>
    </location>
</feature>
<proteinExistence type="inferred from homology"/>
<dbReference type="PROSITE" id="PS50280">
    <property type="entry name" value="SET"/>
    <property type="match status" value="1"/>
</dbReference>
<keyword evidence="8" id="KW-0489">Methyltransferase</keyword>
<dbReference type="STRING" id="1448316.A0A395H3V4"/>
<keyword evidence="7" id="KW-0158">Chromosome</keyword>
<dbReference type="InterPro" id="IPR046341">
    <property type="entry name" value="SET_dom_sf"/>
</dbReference>
<dbReference type="EMBL" id="KZ824431">
    <property type="protein sequence ID" value="RAL02293.1"/>
    <property type="molecule type" value="Genomic_DNA"/>
</dbReference>
<evidence type="ECO:0000256" key="7">
    <source>
        <dbReference type="ARBA" id="ARBA00022454"/>
    </source>
</evidence>
<evidence type="ECO:0000256" key="3">
    <source>
        <dbReference type="ARBA" id="ARBA00004286"/>
    </source>
</evidence>
<dbReference type="PROSITE" id="PS51567">
    <property type="entry name" value="SAM_MT43_SUVAR420_1"/>
    <property type="match status" value="1"/>
</dbReference>
<evidence type="ECO:0000256" key="8">
    <source>
        <dbReference type="ARBA" id="ARBA00022603"/>
    </source>
</evidence>
<dbReference type="GO" id="GO:0032259">
    <property type="term" value="P:methylation"/>
    <property type="evidence" value="ECO:0007669"/>
    <property type="project" value="UniProtKB-KW"/>
</dbReference>
<dbReference type="SUPFAM" id="SSF53474">
    <property type="entry name" value="alpha/beta-Hydrolases"/>
    <property type="match status" value="1"/>
</dbReference>
<dbReference type="InterPro" id="IPR039977">
    <property type="entry name" value="Suv4-20/Set9"/>
</dbReference>
<dbReference type="VEuPathDB" id="FungiDB:BO80DRAFT_454005"/>
<reference evidence="19 20" key="1">
    <citation type="submission" date="2018-02" db="EMBL/GenBank/DDBJ databases">
        <title>The genomes of Aspergillus section Nigri reveals drivers in fungal speciation.</title>
        <authorList>
            <consortium name="DOE Joint Genome Institute"/>
            <person name="Vesth T.C."/>
            <person name="Nybo J."/>
            <person name="Theobald S."/>
            <person name="Brandl J."/>
            <person name="Frisvad J.C."/>
            <person name="Nielsen K.F."/>
            <person name="Lyhne E.K."/>
            <person name="Kogle M.E."/>
            <person name="Kuo A."/>
            <person name="Riley R."/>
            <person name="Clum A."/>
            <person name="Nolan M."/>
            <person name="Lipzen A."/>
            <person name="Salamov A."/>
            <person name="Henrissat B."/>
            <person name="Wiebenga A."/>
            <person name="De vries R.P."/>
            <person name="Grigoriev I.V."/>
            <person name="Mortensen U.H."/>
            <person name="Andersen M.R."/>
            <person name="Baker S.E."/>
        </authorList>
    </citation>
    <scope>NUCLEOTIDE SEQUENCE [LARGE SCALE GENOMIC DNA]</scope>
    <source>
        <strain evidence="19 20">CBS 121593</strain>
    </source>
</reference>
<dbReference type="FunFam" id="3.40.50.1820:FF:000299">
    <property type="entry name" value="Carboxylic ester hydrolase"/>
    <property type="match status" value="1"/>
</dbReference>
<dbReference type="GO" id="GO:0016787">
    <property type="term" value="F:hydrolase activity"/>
    <property type="evidence" value="ECO:0007669"/>
    <property type="project" value="UniProtKB-KW"/>
</dbReference>
<evidence type="ECO:0000256" key="17">
    <source>
        <dbReference type="SAM" id="MobiDB-lite"/>
    </source>
</evidence>
<dbReference type="Pfam" id="PF00135">
    <property type="entry name" value="COesterase"/>
    <property type="match status" value="1"/>
</dbReference>
<dbReference type="InterPro" id="IPR029058">
    <property type="entry name" value="AB_hydrolase_fold"/>
</dbReference>
<organism evidence="19 20">
    <name type="scientific">Aspergillus ibericus CBS 121593</name>
    <dbReference type="NCBI Taxonomy" id="1448316"/>
    <lineage>
        <taxon>Eukaryota</taxon>
        <taxon>Fungi</taxon>
        <taxon>Dikarya</taxon>
        <taxon>Ascomycota</taxon>
        <taxon>Pezizomycotina</taxon>
        <taxon>Eurotiomycetes</taxon>
        <taxon>Eurotiomycetidae</taxon>
        <taxon>Eurotiales</taxon>
        <taxon>Aspergillaceae</taxon>
        <taxon>Aspergillus</taxon>
        <taxon>Aspergillus subgen. Circumdati</taxon>
    </lineage>
</organism>
<evidence type="ECO:0000256" key="16">
    <source>
        <dbReference type="ARBA" id="ARBA00048081"/>
    </source>
</evidence>
<gene>
    <name evidence="19" type="ORF">BO80DRAFT_454005</name>
</gene>
<comment type="function">
    <text evidence="1">Histone methyltransferase that trimethylates 'Lys-20' of histone H4 to form H4K20me3.</text>
</comment>
<evidence type="ECO:0000256" key="15">
    <source>
        <dbReference type="ARBA" id="ARBA00030653"/>
    </source>
</evidence>
<name>A0A395H3V4_9EURO</name>
<dbReference type="GO" id="GO:0005694">
    <property type="term" value="C:chromosome"/>
    <property type="evidence" value="ECO:0007669"/>
    <property type="project" value="UniProtKB-SubCell"/>
</dbReference>
<dbReference type="PROSITE" id="PS00122">
    <property type="entry name" value="CARBOXYLESTERASE_B_1"/>
    <property type="match status" value="1"/>
</dbReference>
<keyword evidence="12" id="KW-0156">Chromatin regulator</keyword>
<dbReference type="GO" id="GO:0005634">
    <property type="term" value="C:nucleus"/>
    <property type="evidence" value="ECO:0007669"/>
    <property type="project" value="UniProtKB-SubCell"/>
</dbReference>
<keyword evidence="13" id="KW-0539">Nucleus</keyword>
<dbReference type="InterPro" id="IPR019826">
    <property type="entry name" value="Carboxylesterase_B_AS"/>
</dbReference>
<protein>
    <recommendedName>
        <fullName evidence="6">Histone-lysine N-methyltransferase SET9</fullName>
        <ecNumber evidence="14">2.1.1.372</ecNumber>
    </recommendedName>
    <alternativeName>
        <fullName evidence="5">Histone-lysine N-methyltransferase set9</fullName>
    </alternativeName>
    <alternativeName>
        <fullName evidence="15">SET domain protein 9</fullName>
    </alternativeName>
</protein>
<feature type="domain" description="SET" evidence="18">
    <location>
        <begin position="120"/>
        <end position="234"/>
    </location>
</feature>
<dbReference type="Pfam" id="PF00856">
    <property type="entry name" value="SET"/>
    <property type="match status" value="1"/>
</dbReference>
<comment type="similarity">
    <text evidence="4">Belongs to the type-B carboxylesterase/lipase family.</text>
</comment>
<evidence type="ECO:0000256" key="11">
    <source>
        <dbReference type="ARBA" id="ARBA00022801"/>
    </source>
</evidence>
<evidence type="ECO:0000256" key="13">
    <source>
        <dbReference type="ARBA" id="ARBA00023242"/>
    </source>
</evidence>
<dbReference type="SUPFAM" id="SSF82199">
    <property type="entry name" value="SET domain"/>
    <property type="match status" value="1"/>
</dbReference>
<dbReference type="InterPro" id="IPR025783">
    <property type="entry name" value="Set9_fungi"/>
</dbReference>
<comment type="subcellular location">
    <subcellularLocation>
        <location evidence="3">Chromosome</location>
    </subcellularLocation>
    <subcellularLocation>
        <location evidence="2">Nucleus</location>
    </subcellularLocation>
</comment>
<keyword evidence="10" id="KW-0949">S-adenosyl-L-methionine</keyword>
<evidence type="ECO:0000313" key="19">
    <source>
        <dbReference type="EMBL" id="RAL02293.1"/>
    </source>
</evidence>
<dbReference type="AlphaFoldDB" id="A0A395H3V4"/>
<dbReference type="Gene3D" id="1.10.10.1700">
    <property type="entry name" value="Histone-lysine N-methyltransferase"/>
    <property type="match status" value="1"/>
</dbReference>
<evidence type="ECO:0000256" key="4">
    <source>
        <dbReference type="ARBA" id="ARBA00005964"/>
    </source>
</evidence>
<dbReference type="Gene3D" id="3.40.50.1820">
    <property type="entry name" value="alpha/beta hydrolase"/>
    <property type="match status" value="1"/>
</dbReference>
<keyword evidence="11 19" id="KW-0378">Hydrolase</keyword>
<feature type="region of interest" description="Disordered" evidence="17">
    <location>
        <begin position="475"/>
        <end position="494"/>
    </location>
</feature>